<proteinExistence type="predicted"/>
<sequence length="400" mass="46439">MEKSLSMVLPELKTRPKTMNSQTSRDSFKNFSIIPRKTSYETGFFPIKSSQVQSVVLIKSFREISETYSIYKNLIEKSSADMISNIFEDTFNLIGIYGDFRQCKIESEKYFGIETLEIPQIDEGLVLFYSIENKRSLLWHKFDYENILNKRPISIDNPLVYIVRLLSDLCPLVIGYIPEKEVDSWSAISPYGNSSIQHIIKEAQIIKEKLRELENLNDLALEKNDMNVYLTQESCKNIIFATCSKITVNSEDPVLREIIDNFISEILGEGFSHINFNLSFNRLISELKVRISSFSCDFGLVQEQLQIIFKKYRDEVKNIMIGYLSDIRDKLERNIELNSAKQPYVKKNSIKDLLEELRNKLSRLKNMRSADAAINKFLMSNGLKHEQTKKFISISYVKRA</sequence>
<evidence type="ECO:0000313" key="3">
    <source>
        <dbReference type="Proteomes" id="UP000187209"/>
    </source>
</evidence>
<dbReference type="AlphaFoldDB" id="A0A1R2BAN8"/>
<gene>
    <name evidence="2" type="ORF">SteCoe_27342</name>
</gene>
<evidence type="ECO:0000313" key="2">
    <source>
        <dbReference type="EMBL" id="OMJ73863.1"/>
    </source>
</evidence>
<feature type="coiled-coil region" evidence="1">
    <location>
        <begin position="196"/>
        <end position="226"/>
    </location>
</feature>
<organism evidence="2 3">
    <name type="scientific">Stentor coeruleus</name>
    <dbReference type="NCBI Taxonomy" id="5963"/>
    <lineage>
        <taxon>Eukaryota</taxon>
        <taxon>Sar</taxon>
        <taxon>Alveolata</taxon>
        <taxon>Ciliophora</taxon>
        <taxon>Postciliodesmatophora</taxon>
        <taxon>Heterotrichea</taxon>
        <taxon>Heterotrichida</taxon>
        <taxon>Stentoridae</taxon>
        <taxon>Stentor</taxon>
    </lineage>
</organism>
<keyword evidence="3" id="KW-1185">Reference proteome</keyword>
<name>A0A1R2BAN8_9CILI</name>
<protein>
    <submittedName>
        <fullName evidence="2">Uncharacterized protein</fullName>
    </submittedName>
</protein>
<keyword evidence="1" id="KW-0175">Coiled coil</keyword>
<reference evidence="2 3" key="1">
    <citation type="submission" date="2016-11" db="EMBL/GenBank/DDBJ databases">
        <title>The macronuclear genome of Stentor coeruleus: a giant cell with tiny introns.</title>
        <authorList>
            <person name="Slabodnick M."/>
            <person name="Ruby J.G."/>
            <person name="Reiff S.B."/>
            <person name="Swart E.C."/>
            <person name="Gosai S."/>
            <person name="Prabakaran S."/>
            <person name="Witkowska E."/>
            <person name="Larue G.E."/>
            <person name="Fisher S."/>
            <person name="Freeman R.M."/>
            <person name="Gunawardena J."/>
            <person name="Chu W."/>
            <person name="Stover N.A."/>
            <person name="Gregory B.D."/>
            <person name="Nowacki M."/>
            <person name="Derisi J."/>
            <person name="Roy S.W."/>
            <person name="Marshall W.F."/>
            <person name="Sood P."/>
        </authorList>
    </citation>
    <scope>NUCLEOTIDE SEQUENCE [LARGE SCALE GENOMIC DNA]</scope>
    <source>
        <strain evidence="2">WM001</strain>
    </source>
</reference>
<dbReference type="EMBL" id="MPUH01000790">
    <property type="protein sequence ID" value="OMJ73863.1"/>
    <property type="molecule type" value="Genomic_DNA"/>
</dbReference>
<evidence type="ECO:0000256" key="1">
    <source>
        <dbReference type="SAM" id="Coils"/>
    </source>
</evidence>
<dbReference type="Proteomes" id="UP000187209">
    <property type="component" value="Unassembled WGS sequence"/>
</dbReference>
<comment type="caution">
    <text evidence="2">The sequence shown here is derived from an EMBL/GenBank/DDBJ whole genome shotgun (WGS) entry which is preliminary data.</text>
</comment>
<accession>A0A1R2BAN8</accession>